<proteinExistence type="predicted"/>
<protein>
    <recommendedName>
        <fullName evidence="3">DUF4123 domain-containing protein</fullName>
    </recommendedName>
</protein>
<dbReference type="EMBL" id="LUCV01000050">
    <property type="protein sequence ID" value="OAI84659.1"/>
    <property type="molecule type" value="Genomic_DNA"/>
</dbReference>
<gene>
    <name evidence="1" type="ORF">AYO28_26475</name>
</gene>
<reference evidence="1 2" key="1">
    <citation type="submission" date="2016-03" db="EMBL/GenBank/DDBJ databases">
        <title>Draft Genome Assembly of Pseudomonas putida strain CBF10-2.</title>
        <authorList>
            <person name="Iyer R.S."/>
            <person name="Damania A."/>
        </authorList>
    </citation>
    <scope>NUCLEOTIDE SEQUENCE [LARGE SCALE GENOMIC DNA]</scope>
    <source>
        <strain evidence="1 2">CBF10-2</strain>
    </source>
</reference>
<dbReference type="AlphaFoldDB" id="A0A177SCJ4"/>
<evidence type="ECO:0000313" key="1">
    <source>
        <dbReference type="EMBL" id="OAI84659.1"/>
    </source>
</evidence>
<sequence length="230" mass="26029">MLVPLNASLLEKFNSTWGPEQAGLVLIGPEDPGALLQHLQLLDQIIGPDGHPIAFQLGALRTLEEMCEALPSGQRARLFGPITSAIWHTGEDFGEWLQMPAPVTVPTESDYSQRITLTSGDEAALNLAGRAWFFRHFSRCMIQRFPVFASEGNQLPMRRQLALFVEEAESIGLRLERDMRFYMELRLRYPQEAFSKDEQIRTLLGQSHIQGLVRLFEVSDRLSQTATRSF</sequence>
<accession>A0A177SCJ4</accession>
<name>A0A177SCJ4_PSEPU</name>
<evidence type="ECO:0000313" key="2">
    <source>
        <dbReference type="Proteomes" id="UP000077752"/>
    </source>
</evidence>
<evidence type="ECO:0008006" key="3">
    <source>
        <dbReference type="Google" id="ProtNLM"/>
    </source>
</evidence>
<dbReference type="Proteomes" id="UP000077752">
    <property type="component" value="Unassembled WGS sequence"/>
</dbReference>
<comment type="caution">
    <text evidence="1">The sequence shown here is derived from an EMBL/GenBank/DDBJ whole genome shotgun (WGS) entry which is preliminary data.</text>
</comment>
<organism evidence="1 2">
    <name type="scientific">Pseudomonas putida</name>
    <name type="common">Arthrobacter siderocapsulatus</name>
    <dbReference type="NCBI Taxonomy" id="303"/>
    <lineage>
        <taxon>Bacteria</taxon>
        <taxon>Pseudomonadati</taxon>
        <taxon>Pseudomonadota</taxon>
        <taxon>Gammaproteobacteria</taxon>
        <taxon>Pseudomonadales</taxon>
        <taxon>Pseudomonadaceae</taxon>
        <taxon>Pseudomonas</taxon>
    </lineage>
</organism>